<feature type="binding site" evidence="4">
    <location>
        <position position="297"/>
    </location>
    <ligand>
        <name>S-adenosyl-L-methionine</name>
        <dbReference type="ChEBI" id="CHEBI:59789"/>
    </ligand>
</feature>
<dbReference type="PANTHER" id="PTHR11061">
    <property type="entry name" value="RNA M5U METHYLTRANSFERASE"/>
    <property type="match status" value="1"/>
</dbReference>
<reference evidence="8" key="1">
    <citation type="submission" date="2017-05" db="EMBL/GenBank/DDBJ databases">
        <authorList>
            <person name="Kirkegaard R."/>
            <person name="Mcilroy J S."/>
        </authorList>
    </citation>
    <scope>NUCLEOTIDE SEQUENCE [LARGE SCALE GENOMIC DNA]</scope>
</reference>
<dbReference type="PROSITE" id="PS01230">
    <property type="entry name" value="TRMA_1"/>
    <property type="match status" value="1"/>
</dbReference>
<dbReference type="RefSeq" id="WP_087862870.1">
    <property type="nucleotide sequence ID" value="NZ_LT859958.1"/>
</dbReference>
<evidence type="ECO:0000256" key="3">
    <source>
        <dbReference type="ARBA" id="ARBA00022691"/>
    </source>
</evidence>
<feature type="binding site" evidence="4">
    <location>
        <position position="276"/>
    </location>
    <ligand>
        <name>S-adenosyl-L-methionine</name>
        <dbReference type="ChEBI" id="CHEBI:59789"/>
    </ligand>
</feature>
<evidence type="ECO:0000256" key="2">
    <source>
        <dbReference type="ARBA" id="ARBA00022679"/>
    </source>
</evidence>
<dbReference type="EC" id="2.1.1.-" evidence="7"/>
<dbReference type="InterPro" id="IPR030390">
    <property type="entry name" value="MeTrfase_TrmA_AS"/>
</dbReference>
<dbReference type="Gene3D" id="2.40.50.1070">
    <property type="match status" value="1"/>
</dbReference>
<keyword evidence="2 4" id="KW-0808">Transferase</keyword>
<keyword evidence="1 4" id="KW-0489">Methyltransferase</keyword>
<accession>A0A1Y6K8D0</accession>
<sequence>MADMFEITFEKMVSGGDCMGRLPDGRALFVPFVLPGETVRVAVVDEKKRYARGWPVEVLSPSPERIAPRCIHFGECGGCQYQHLDYESQLRLKEALLRDQFQRIANLENPPIQPMVPAPNPWNYRNHVQFHLSQAGELGFVHADGEHLLVIEECHLPQTGINTLWPQLDFGAESGVYRLGVRQNSFEDIMLILEGDDPQAPEFSEDIPVSAVYTPPEARLTVLAGDDHQVFTLLGRHFQVSARSFFQVNTPMAEKMITYLLENISMTQYMQAVELYAGVGAFSAFIAPRVGHLTAIENSGSACHDFAVNLDEFDNVSLYEAEAEAALPALDIPVDLLLMDPPRAGLTPAVHDVLAELLPGQIAYISCDPATLARDVKRILQRGYHLQSVTPFDLFPHTAHVESVTLMSRV</sequence>
<dbReference type="InterPro" id="IPR012340">
    <property type="entry name" value="NA-bd_OB-fold"/>
</dbReference>
<evidence type="ECO:0000259" key="6">
    <source>
        <dbReference type="PROSITE" id="PS50926"/>
    </source>
</evidence>
<dbReference type="AlphaFoldDB" id="A0A1Y6K8D0"/>
<dbReference type="InterPro" id="IPR029063">
    <property type="entry name" value="SAM-dependent_MTases_sf"/>
</dbReference>
<dbReference type="PROSITE" id="PS50926">
    <property type="entry name" value="TRAM"/>
    <property type="match status" value="1"/>
</dbReference>
<evidence type="ECO:0000313" key="8">
    <source>
        <dbReference type="Proteomes" id="UP000195514"/>
    </source>
</evidence>
<dbReference type="SUPFAM" id="SSF50249">
    <property type="entry name" value="Nucleic acid-binding proteins"/>
    <property type="match status" value="1"/>
</dbReference>
<proteinExistence type="inferred from homology"/>
<protein>
    <submittedName>
        <fullName evidence="7">Putative 23S rRNA (Uracil-5-)-methyltransferase</fullName>
        <ecNumber evidence="7">2.1.1.-</ecNumber>
    </submittedName>
</protein>
<comment type="similarity">
    <text evidence="4">Belongs to the class I-like SAM-binding methyltransferase superfamily. RNA M5U methyltransferase family.</text>
</comment>
<keyword evidence="3 4" id="KW-0949">S-adenosyl-L-methionine</keyword>
<dbReference type="GO" id="GO:0070475">
    <property type="term" value="P:rRNA base methylation"/>
    <property type="evidence" value="ECO:0007669"/>
    <property type="project" value="TreeGrafter"/>
</dbReference>
<dbReference type="GO" id="GO:0070041">
    <property type="term" value="F:rRNA (uridine-C5-)-methyltransferase activity"/>
    <property type="evidence" value="ECO:0007669"/>
    <property type="project" value="TreeGrafter"/>
</dbReference>
<evidence type="ECO:0000256" key="1">
    <source>
        <dbReference type="ARBA" id="ARBA00022603"/>
    </source>
</evidence>
<feature type="binding site" evidence="4">
    <location>
        <position position="247"/>
    </location>
    <ligand>
        <name>S-adenosyl-L-methionine</name>
        <dbReference type="ChEBI" id="CHEBI:59789"/>
    </ligand>
</feature>
<evidence type="ECO:0000256" key="5">
    <source>
        <dbReference type="PROSITE-ProRule" id="PRU10015"/>
    </source>
</evidence>
<dbReference type="InterPro" id="IPR010280">
    <property type="entry name" value="U5_MeTrfase_fam"/>
</dbReference>
<dbReference type="PANTHER" id="PTHR11061:SF30">
    <property type="entry name" value="TRNA (URACIL(54)-C(5))-METHYLTRANSFERASE"/>
    <property type="match status" value="1"/>
</dbReference>
<dbReference type="SUPFAM" id="SSF53335">
    <property type="entry name" value="S-adenosyl-L-methionine-dependent methyltransferases"/>
    <property type="match status" value="1"/>
</dbReference>
<organism evidence="7 8">
    <name type="scientific">Candidatus Brevifilum fermentans</name>
    <dbReference type="NCBI Taxonomy" id="1986204"/>
    <lineage>
        <taxon>Bacteria</taxon>
        <taxon>Bacillati</taxon>
        <taxon>Chloroflexota</taxon>
        <taxon>Anaerolineae</taxon>
        <taxon>Anaerolineales</taxon>
        <taxon>Anaerolineaceae</taxon>
        <taxon>Candidatus Brevifilum</taxon>
    </lineage>
</organism>
<dbReference type="Pfam" id="PF05958">
    <property type="entry name" value="tRNA_U5-meth_tr"/>
    <property type="match status" value="1"/>
</dbReference>
<name>A0A1Y6K8D0_9CHLR</name>
<dbReference type="InterPro" id="IPR030391">
    <property type="entry name" value="MeTrfase_TrmA_CS"/>
</dbReference>
<dbReference type="Gene3D" id="2.40.50.140">
    <property type="entry name" value="Nucleic acid-binding proteins"/>
    <property type="match status" value="1"/>
</dbReference>
<dbReference type="EMBL" id="LT859958">
    <property type="protein sequence ID" value="SMX55077.1"/>
    <property type="molecule type" value="Genomic_DNA"/>
</dbReference>
<feature type="active site" description="Nucleophile" evidence="4">
    <location>
        <position position="367"/>
    </location>
</feature>
<gene>
    <name evidence="7" type="ORF">CFX1CAM_2012</name>
</gene>
<keyword evidence="8" id="KW-1185">Reference proteome</keyword>
<feature type="domain" description="TRAM" evidence="6">
    <location>
        <begin position="1"/>
        <end position="57"/>
    </location>
</feature>
<feature type="active site" evidence="5">
    <location>
        <position position="367"/>
    </location>
</feature>
<dbReference type="Gene3D" id="3.40.50.150">
    <property type="entry name" value="Vaccinia Virus protein VP39"/>
    <property type="match status" value="1"/>
</dbReference>
<feature type="binding site" evidence="4">
    <location>
        <position position="340"/>
    </location>
    <ligand>
        <name>S-adenosyl-L-methionine</name>
        <dbReference type="ChEBI" id="CHEBI:59789"/>
    </ligand>
</feature>
<dbReference type="PROSITE" id="PS01231">
    <property type="entry name" value="TRMA_2"/>
    <property type="match status" value="1"/>
</dbReference>
<dbReference type="PROSITE" id="PS51687">
    <property type="entry name" value="SAM_MT_RNA_M5U"/>
    <property type="match status" value="1"/>
</dbReference>
<dbReference type="Pfam" id="PF01938">
    <property type="entry name" value="TRAM"/>
    <property type="match status" value="1"/>
</dbReference>
<dbReference type="Proteomes" id="UP000195514">
    <property type="component" value="Chromosome I"/>
</dbReference>
<evidence type="ECO:0000256" key="4">
    <source>
        <dbReference type="PROSITE-ProRule" id="PRU01024"/>
    </source>
</evidence>
<evidence type="ECO:0000313" key="7">
    <source>
        <dbReference type="EMBL" id="SMX55077.1"/>
    </source>
</evidence>
<dbReference type="KEGG" id="abat:CFX1CAM_2012"/>
<dbReference type="OrthoDB" id="9804590at2"/>
<dbReference type="InterPro" id="IPR002792">
    <property type="entry name" value="TRAM_dom"/>
</dbReference>